<accession>A0A9P0P0D3</accession>
<dbReference type="OrthoDB" id="6152242at2759"/>
<dbReference type="AlphaFoldDB" id="A0A9P0P0D3"/>
<reference evidence="2" key="1">
    <citation type="submission" date="2022-03" db="EMBL/GenBank/DDBJ databases">
        <authorList>
            <person name="Sayadi A."/>
        </authorList>
    </citation>
    <scope>NUCLEOTIDE SEQUENCE</scope>
</reference>
<dbReference type="PANTHER" id="PTHR21505">
    <property type="entry name" value="MADF DOMAIN-CONTAINING PROTEIN-RELATED"/>
    <property type="match status" value="1"/>
</dbReference>
<evidence type="ECO:0000256" key="1">
    <source>
        <dbReference type="SAM" id="MobiDB-lite"/>
    </source>
</evidence>
<comment type="caution">
    <text evidence="2">The sequence shown here is derived from an EMBL/GenBank/DDBJ whole genome shotgun (WGS) entry which is preliminary data.</text>
</comment>
<feature type="region of interest" description="Disordered" evidence="1">
    <location>
        <begin position="219"/>
        <end position="258"/>
    </location>
</feature>
<dbReference type="PANTHER" id="PTHR21505:SF8">
    <property type="entry name" value="DPT-YFP REPRESSOR BY OVEREXPRESSION, ISOFORM D-RELATED"/>
    <property type="match status" value="1"/>
</dbReference>
<evidence type="ECO:0000313" key="2">
    <source>
        <dbReference type="EMBL" id="CAH1964564.1"/>
    </source>
</evidence>
<gene>
    <name evidence="2" type="ORF">ACAOBT_LOCUS5872</name>
</gene>
<dbReference type="EMBL" id="CAKOFQ010006716">
    <property type="protein sequence ID" value="CAH1964564.1"/>
    <property type="molecule type" value="Genomic_DNA"/>
</dbReference>
<evidence type="ECO:0000313" key="3">
    <source>
        <dbReference type="Proteomes" id="UP001152888"/>
    </source>
</evidence>
<name>A0A9P0P0D3_ACAOB</name>
<keyword evidence="3" id="KW-1185">Reference proteome</keyword>
<protein>
    <submittedName>
        <fullName evidence="2">Uncharacterized protein</fullName>
    </submittedName>
</protein>
<organism evidence="2 3">
    <name type="scientific">Acanthoscelides obtectus</name>
    <name type="common">Bean weevil</name>
    <name type="synonym">Bruchus obtectus</name>
    <dbReference type="NCBI Taxonomy" id="200917"/>
    <lineage>
        <taxon>Eukaryota</taxon>
        <taxon>Metazoa</taxon>
        <taxon>Ecdysozoa</taxon>
        <taxon>Arthropoda</taxon>
        <taxon>Hexapoda</taxon>
        <taxon>Insecta</taxon>
        <taxon>Pterygota</taxon>
        <taxon>Neoptera</taxon>
        <taxon>Endopterygota</taxon>
        <taxon>Coleoptera</taxon>
        <taxon>Polyphaga</taxon>
        <taxon>Cucujiformia</taxon>
        <taxon>Chrysomeloidea</taxon>
        <taxon>Chrysomelidae</taxon>
        <taxon>Bruchinae</taxon>
        <taxon>Bruchini</taxon>
        <taxon>Acanthoscelides</taxon>
    </lineage>
</organism>
<proteinExistence type="predicted"/>
<feature type="region of interest" description="Disordered" evidence="1">
    <location>
        <begin position="33"/>
        <end position="53"/>
    </location>
</feature>
<sequence length="277" mass="30855">MRSGAGADDVYIPTLWYYDLLLFTSDQEIPTSSISNMDTDELEAGCDNGAGEHAENNECQILQEHNNESESQDTELQENTDTGVKKNLLTQNSHASQSKPPLSTPKSTNVTTRQKVKSNFNKQNAEFMQFCRNQLQMTNNVISEYDAVGISWSEKLKRMDSTQAILAEALVNKVMTQGLLKKLTCTTTLSDTEETRNTSISSCSRYTVLSNSSGQQWQFTSPSDQDCNQQRQVLSPSEQESDQQWQVTSPPVTEQAIETSSTNIVDFYNTAADNIDG</sequence>
<dbReference type="Proteomes" id="UP001152888">
    <property type="component" value="Unassembled WGS sequence"/>
</dbReference>
<feature type="region of interest" description="Disordered" evidence="1">
    <location>
        <begin position="91"/>
        <end position="113"/>
    </location>
</feature>